<dbReference type="SUPFAM" id="SSF52172">
    <property type="entry name" value="CheY-like"/>
    <property type="match status" value="1"/>
</dbReference>
<reference evidence="2 3" key="1">
    <citation type="submission" date="2017-01" db="EMBL/GenBank/DDBJ databases">
        <authorList>
            <person name="Varghese N."/>
            <person name="Submissions S."/>
        </authorList>
    </citation>
    <scope>NUCLEOTIDE SEQUENCE [LARGE SCALE GENOMIC DNA]</scope>
    <source>
        <strain evidence="2 3">ATCC 35905</strain>
    </source>
</reference>
<dbReference type="Pfam" id="PF21332">
    <property type="entry name" value="AmiR_N"/>
    <property type="match status" value="1"/>
</dbReference>
<evidence type="ECO:0000313" key="2">
    <source>
        <dbReference type="EMBL" id="SIR26229.1"/>
    </source>
</evidence>
<dbReference type="GO" id="GO:0003723">
    <property type="term" value="F:RNA binding"/>
    <property type="evidence" value="ECO:0007669"/>
    <property type="project" value="InterPro"/>
</dbReference>
<dbReference type="InterPro" id="IPR011006">
    <property type="entry name" value="CheY-like_superfamily"/>
</dbReference>
<dbReference type="InterPro" id="IPR049021">
    <property type="entry name" value="AmiR_N"/>
</dbReference>
<dbReference type="PIRSF" id="PIRSF036382">
    <property type="entry name" value="RR_antiterm"/>
    <property type="match status" value="1"/>
</dbReference>
<gene>
    <name evidence="2" type="ORF">SAMN05421828_1229</name>
</gene>
<sequence length="203" mass="22296">MIREQPGRESGGRGRQEAALAALDIVVMTPRSAEGEMLIRELQRTRASVRHCWPAPETYPVEADVIVSELVPGLAHRLPWVPGQAKAALVVVLPAGAPALDQLHNIAADALLPRPLAPGVVPAIVLHAHIRFAYEQRLRARIDKLDETLRGMRTIERAKAILVETRSIGQDDAYNFIRRQAMDRRVTINAVAAAIIDSHELLG</sequence>
<dbReference type="SMART" id="SM01012">
    <property type="entry name" value="ANTAR"/>
    <property type="match status" value="1"/>
</dbReference>
<protein>
    <submittedName>
        <fullName evidence="2">Two-component response regulator, AmiR/NasT family, consists of REC and RNA-binding antiterminator (ANTAR) domains</fullName>
    </submittedName>
</protein>
<proteinExistence type="predicted"/>
<evidence type="ECO:0000313" key="3">
    <source>
        <dbReference type="Proteomes" id="UP000186308"/>
    </source>
</evidence>
<keyword evidence="3" id="KW-1185">Reference proteome</keyword>
<dbReference type="PROSITE" id="PS50921">
    <property type="entry name" value="ANTAR"/>
    <property type="match status" value="1"/>
</dbReference>
<feature type="domain" description="ANTAR" evidence="1">
    <location>
        <begin position="135"/>
        <end position="196"/>
    </location>
</feature>
<dbReference type="AlphaFoldDB" id="A0A8G2CML0"/>
<dbReference type="OrthoDB" id="9795002at2"/>
<dbReference type="Proteomes" id="UP000186308">
    <property type="component" value="Unassembled WGS sequence"/>
</dbReference>
<organism evidence="2 3">
    <name type="scientific">Acidiphilium rubrum</name>
    <dbReference type="NCBI Taxonomy" id="526"/>
    <lineage>
        <taxon>Bacteria</taxon>
        <taxon>Pseudomonadati</taxon>
        <taxon>Pseudomonadota</taxon>
        <taxon>Alphaproteobacteria</taxon>
        <taxon>Acetobacterales</taxon>
        <taxon>Acidocellaceae</taxon>
        <taxon>Acidiphilium</taxon>
    </lineage>
</organism>
<dbReference type="Gene3D" id="3.40.50.2300">
    <property type="match status" value="1"/>
</dbReference>
<dbReference type="InterPro" id="IPR036388">
    <property type="entry name" value="WH-like_DNA-bd_sf"/>
</dbReference>
<dbReference type="Pfam" id="PF03861">
    <property type="entry name" value="ANTAR"/>
    <property type="match status" value="1"/>
</dbReference>
<accession>A0A8G2CML0</accession>
<comment type="caution">
    <text evidence="2">The sequence shown here is derived from an EMBL/GenBank/DDBJ whole genome shotgun (WGS) entry which is preliminary data.</text>
</comment>
<dbReference type="Gene3D" id="1.10.10.10">
    <property type="entry name" value="Winged helix-like DNA-binding domain superfamily/Winged helix DNA-binding domain"/>
    <property type="match status" value="1"/>
</dbReference>
<dbReference type="InterPro" id="IPR008327">
    <property type="entry name" value="Sig_transdc_resp-reg_antiterm"/>
</dbReference>
<name>A0A8G2CML0_ACIRU</name>
<dbReference type="RefSeq" id="WP_029313812.1">
    <property type="nucleotide sequence ID" value="NZ_FTNE01000022.1"/>
</dbReference>
<dbReference type="InterPro" id="IPR005561">
    <property type="entry name" value="ANTAR"/>
</dbReference>
<evidence type="ECO:0000259" key="1">
    <source>
        <dbReference type="PROSITE" id="PS50921"/>
    </source>
</evidence>
<dbReference type="EMBL" id="FTNE01000022">
    <property type="protein sequence ID" value="SIR26229.1"/>
    <property type="molecule type" value="Genomic_DNA"/>
</dbReference>